<evidence type="ECO:0000313" key="9">
    <source>
        <dbReference type="EMBL" id="OJI98150.1"/>
    </source>
</evidence>
<dbReference type="Pfam" id="PF04143">
    <property type="entry name" value="Sulf_transp"/>
    <property type="match status" value="1"/>
</dbReference>
<gene>
    <name evidence="9" type="ORF">ASPVEDRAFT_447400</name>
</gene>
<sequence>MFTPVHTSLGALLLYQSSSSLLLHNGSVFGISSLLSGSMLNPSRDNVPIIAGLMSSVVPLYLFMPSLLPTYPDAPSSWDSLLSTVGTGFLLGWGTKSGRGCTSGHMLCGLSRLSPRSLIATAIFFTTALLTANFVSGIPPCSAGVPCYTPTYPSSSELSFILSATALTFFTNTFIVPQALVRSERSRLIFSYLAGLQFGTGLFVSGMADPLKVLRFFAFPTDLTRFDPSLALVIVFGIVPSLITYLTAKPGRQTSYDGGKIAKPTLAETWRLPTATVADIDWRFVLGATVFGVAWGLRGVCPGPAVLRSILQPKWGLTEMVGYMLGNLI</sequence>
<dbReference type="AlphaFoldDB" id="A0A1L9P9D8"/>
<feature type="transmembrane region" description="Helical" evidence="8">
    <location>
        <begin position="117"/>
        <end position="138"/>
    </location>
</feature>
<keyword evidence="2" id="KW-0813">Transport</keyword>
<feature type="transmembrane region" description="Helical" evidence="8">
    <location>
        <begin position="188"/>
        <end position="208"/>
    </location>
</feature>
<keyword evidence="5 8" id="KW-0812">Transmembrane</keyword>
<protein>
    <submittedName>
        <fullName evidence="9">Uncharacterized protein</fullName>
    </submittedName>
</protein>
<dbReference type="GO" id="GO:0005886">
    <property type="term" value="C:plasma membrane"/>
    <property type="evidence" value="ECO:0007669"/>
    <property type="project" value="UniProtKB-SubCell"/>
</dbReference>
<feature type="transmembrane region" description="Helical" evidence="8">
    <location>
        <begin position="12"/>
        <end position="35"/>
    </location>
</feature>
<dbReference type="PANTHER" id="PTHR30574">
    <property type="entry name" value="INNER MEMBRANE PROTEIN YEDE"/>
    <property type="match status" value="1"/>
</dbReference>
<feature type="transmembrane region" description="Helical" evidence="8">
    <location>
        <begin position="47"/>
        <end position="68"/>
    </location>
</feature>
<dbReference type="InterPro" id="IPR007272">
    <property type="entry name" value="Sulf_transp_TsuA/YedE"/>
</dbReference>
<evidence type="ECO:0000256" key="3">
    <source>
        <dbReference type="ARBA" id="ARBA00022475"/>
    </source>
</evidence>
<name>A0A1L9P9D8_ASPVE</name>
<reference evidence="10" key="1">
    <citation type="journal article" date="2017" name="Genome Biol.">
        <title>Comparative genomics reveals high biological diversity and specific adaptations in the industrially and medically important fungal genus Aspergillus.</title>
        <authorList>
            <person name="de Vries R.P."/>
            <person name="Riley R."/>
            <person name="Wiebenga A."/>
            <person name="Aguilar-Osorio G."/>
            <person name="Amillis S."/>
            <person name="Uchima C.A."/>
            <person name="Anderluh G."/>
            <person name="Asadollahi M."/>
            <person name="Askin M."/>
            <person name="Barry K."/>
            <person name="Battaglia E."/>
            <person name="Bayram O."/>
            <person name="Benocci T."/>
            <person name="Braus-Stromeyer S.A."/>
            <person name="Caldana C."/>
            <person name="Canovas D."/>
            <person name="Cerqueira G.C."/>
            <person name="Chen F."/>
            <person name="Chen W."/>
            <person name="Choi C."/>
            <person name="Clum A."/>
            <person name="Dos Santos R.A."/>
            <person name="Damasio A.R."/>
            <person name="Diallinas G."/>
            <person name="Emri T."/>
            <person name="Fekete E."/>
            <person name="Flipphi M."/>
            <person name="Freyberg S."/>
            <person name="Gallo A."/>
            <person name="Gournas C."/>
            <person name="Habgood R."/>
            <person name="Hainaut M."/>
            <person name="Harispe M.L."/>
            <person name="Henrissat B."/>
            <person name="Hilden K.S."/>
            <person name="Hope R."/>
            <person name="Hossain A."/>
            <person name="Karabika E."/>
            <person name="Karaffa L."/>
            <person name="Karanyi Z."/>
            <person name="Krasevec N."/>
            <person name="Kuo A."/>
            <person name="Kusch H."/>
            <person name="LaButti K."/>
            <person name="Lagendijk E.L."/>
            <person name="Lapidus A."/>
            <person name="Levasseur A."/>
            <person name="Lindquist E."/>
            <person name="Lipzen A."/>
            <person name="Logrieco A.F."/>
            <person name="MacCabe A."/>
            <person name="Maekelae M.R."/>
            <person name="Malavazi I."/>
            <person name="Melin P."/>
            <person name="Meyer V."/>
            <person name="Mielnichuk N."/>
            <person name="Miskei M."/>
            <person name="Molnar A.P."/>
            <person name="Mule G."/>
            <person name="Ngan C.Y."/>
            <person name="Orejas M."/>
            <person name="Orosz E."/>
            <person name="Ouedraogo J.P."/>
            <person name="Overkamp K.M."/>
            <person name="Park H.-S."/>
            <person name="Perrone G."/>
            <person name="Piumi F."/>
            <person name="Punt P.J."/>
            <person name="Ram A.F."/>
            <person name="Ramon A."/>
            <person name="Rauscher S."/>
            <person name="Record E."/>
            <person name="Riano-Pachon D.M."/>
            <person name="Robert V."/>
            <person name="Roehrig J."/>
            <person name="Ruller R."/>
            <person name="Salamov A."/>
            <person name="Salih N.S."/>
            <person name="Samson R.A."/>
            <person name="Sandor E."/>
            <person name="Sanguinetti M."/>
            <person name="Schuetze T."/>
            <person name="Sepcic K."/>
            <person name="Shelest E."/>
            <person name="Sherlock G."/>
            <person name="Sophianopoulou V."/>
            <person name="Squina F.M."/>
            <person name="Sun H."/>
            <person name="Susca A."/>
            <person name="Todd R.B."/>
            <person name="Tsang A."/>
            <person name="Unkles S.E."/>
            <person name="van de Wiele N."/>
            <person name="van Rossen-Uffink D."/>
            <person name="Oliveira J.V."/>
            <person name="Vesth T.C."/>
            <person name="Visser J."/>
            <person name="Yu J.-H."/>
            <person name="Zhou M."/>
            <person name="Andersen M.R."/>
            <person name="Archer D.B."/>
            <person name="Baker S.E."/>
            <person name="Benoit I."/>
            <person name="Brakhage A.A."/>
            <person name="Braus G.H."/>
            <person name="Fischer R."/>
            <person name="Frisvad J.C."/>
            <person name="Goldman G.H."/>
            <person name="Houbraken J."/>
            <person name="Oakley B."/>
            <person name="Pocsi I."/>
            <person name="Scazzocchio C."/>
            <person name="Seiboth B."/>
            <person name="vanKuyk P.A."/>
            <person name="Wortman J."/>
            <person name="Dyer P.S."/>
            <person name="Grigoriev I.V."/>
        </authorList>
    </citation>
    <scope>NUCLEOTIDE SEQUENCE [LARGE SCALE GENOMIC DNA]</scope>
    <source>
        <strain evidence="10">CBS 583.65</strain>
    </source>
</reference>
<evidence type="ECO:0000256" key="1">
    <source>
        <dbReference type="ARBA" id="ARBA00004429"/>
    </source>
</evidence>
<feature type="transmembrane region" description="Helical" evidence="8">
    <location>
        <begin position="158"/>
        <end position="176"/>
    </location>
</feature>
<feature type="transmembrane region" description="Helical" evidence="8">
    <location>
        <begin position="228"/>
        <end position="248"/>
    </location>
</feature>
<feature type="transmembrane region" description="Helical" evidence="8">
    <location>
        <begin position="80"/>
        <end position="96"/>
    </location>
</feature>
<evidence type="ECO:0000313" key="10">
    <source>
        <dbReference type="Proteomes" id="UP000184073"/>
    </source>
</evidence>
<dbReference type="OrthoDB" id="10254418at2759"/>
<keyword evidence="4" id="KW-0997">Cell inner membrane</keyword>
<evidence type="ECO:0000256" key="6">
    <source>
        <dbReference type="ARBA" id="ARBA00022989"/>
    </source>
</evidence>
<dbReference type="Proteomes" id="UP000184073">
    <property type="component" value="Unassembled WGS sequence"/>
</dbReference>
<dbReference type="GeneID" id="63728630"/>
<dbReference type="InterPro" id="IPR046513">
    <property type="entry name" value="DUF6691"/>
</dbReference>
<keyword evidence="6 8" id="KW-1133">Transmembrane helix</keyword>
<proteinExistence type="predicted"/>
<comment type="subcellular location">
    <subcellularLocation>
        <location evidence="1">Cell inner membrane</location>
        <topology evidence="1">Multi-pass membrane protein</topology>
    </subcellularLocation>
</comment>
<evidence type="ECO:0000256" key="7">
    <source>
        <dbReference type="ARBA" id="ARBA00023136"/>
    </source>
</evidence>
<keyword evidence="7 8" id="KW-0472">Membrane</keyword>
<evidence type="ECO:0000256" key="8">
    <source>
        <dbReference type="SAM" id="Phobius"/>
    </source>
</evidence>
<dbReference type="VEuPathDB" id="FungiDB:ASPVEDRAFT_447400"/>
<dbReference type="RefSeq" id="XP_040663913.1">
    <property type="nucleotide sequence ID" value="XM_040813119.1"/>
</dbReference>
<evidence type="ECO:0000256" key="5">
    <source>
        <dbReference type="ARBA" id="ARBA00022692"/>
    </source>
</evidence>
<dbReference type="EMBL" id="KV878126">
    <property type="protein sequence ID" value="OJI98150.1"/>
    <property type="molecule type" value="Genomic_DNA"/>
</dbReference>
<dbReference type="Pfam" id="PF20398">
    <property type="entry name" value="DUF6691"/>
    <property type="match status" value="1"/>
</dbReference>
<keyword evidence="3" id="KW-1003">Cell membrane</keyword>
<dbReference type="PANTHER" id="PTHR30574:SF1">
    <property type="entry name" value="SULPHUR TRANSPORT DOMAIN-CONTAINING PROTEIN"/>
    <property type="match status" value="1"/>
</dbReference>
<organism evidence="9 10">
    <name type="scientific">Aspergillus versicolor CBS 583.65</name>
    <dbReference type="NCBI Taxonomy" id="1036611"/>
    <lineage>
        <taxon>Eukaryota</taxon>
        <taxon>Fungi</taxon>
        <taxon>Dikarya</taxon>
        <taxon>Ascomycota</taxon>
        <taxon>Pezizomycotina</taxon>
        <taxon>Eurotiomycetes</taxon>
        <taxon>Eurotiomycetidae</taxon>
        <taxon>Eurotiales</taxon>
        <taxon>Aspergillaceae</taxon>
        <taxon>Aspergillus</taxon>
        <taxon>Aspergillus subgen. Nidulantes</taxon>
    </lineage>
</organism>
<evidence type="ECO:0000256" key="2">
    <source>
        <dbReference type="ARBA" id="ARBA00022448"/>
    </source>
</evidence>
<keyword evidence="10" id="KW-1185">Reference proteome</keyword>
<accession>A0A1L9P9D8</accession>
<evidence type="ECO:0000256" key="4">
    <source>
        <dbReference type="ARBA" id="ARBA00022519"/>
    </source>
</evidence>